<dbReference type="CDD" id="cd07516">
    <property type="entry name" value="HAD_Pase"/>
    <property type="match status" value="1"/>
</dbReference>
<dbReference type="NCBIfam" id="TIGR01484">
    <property type="entry name" value="HAD-SF-IIB"/>
    <property type="match status" value="1"/>
</dbReference>
<dbReference type="NCBIfam" id="TIGR00099">
    <property type="entry name" value="Cof-subfamily"/>
    <property type="match status" value="1"/>
</dbReference>
<gene>
    <name evidence="1" type="ORF">EIN_495700</name>
</gene>
<dbReference type="InterPro" id="IPR023214">
    <property type="entry name" value="HAD_sf"/>
</dbReference>
<proteinExistence type="predicted"/>
<dbReference type="InterPro" id="IPR036412">
    <property type="entry name" value="HAD-like_sf"/>
</dbReference>
<dbReference type="Proteomes" id="UP000014680">
    <property type="component" value="Unassembled WGS sequence"/>
</dbReference>
<organism evidence="1 2">
    <name type="scientific">Entamoeba invadens IP1</name>
    <dbReference type="NCBI Taxonomy" id="370355"/>
    <lineage>
        <taxon>Eukaryota</taxon>
        <taxon>Amoebozoa</taxon>
        <taxon>Evosea</taxon>
        <taxon>Archamoebae</taxon>
        <taxon>Mastigamoebida</taxon>
        <taxon>Entamoebidae</taxon>
        <taxon>Entamoeba</taxon>
    </lineage>
</organism>
<dbReference type="PANTHER" id="PTHR10000:SF8">
    <property type="entry name" value="HAD SUPERFAMILY HYDROLASE-LIKE, TYPE 3"/>
    <property type="match status" value="1"/>
</dbReference>
<dbReference type="OMA" id="FSCEWSW"/>
<dbReference type="EMBL" id="KB206864">
    <property type="protein sequence ID" value="ELP87105.1"/>
    <property type="molecule type" value="Genomic_DNA"/>
</dbReference>
<dbReference type="AlphaFoldDB" id="A0A0A1U321"/>
<evidence type="ECO:0000313" key="2">
    <source>
        <dbReference type="Proteomes" id="UP000014680"/>
    </source>
</evidence>
<dbReference type="KEGG" id="eiv:EIN_495700"/>
<dbReference type="Gene3D" id="3.40.50.1000">
    <property type="entry name" value="HAD superfamily/HAD-like"/>
    <property type="match status" value="1"/>
</dbReference>
<dbReference type="SFLD" id="SFLDS00003">
    <property type="entry name" value="Haloacid_Dehalogenase"/>
    <property type="match status" value="1"/>
</dbReference>
<protein>
    <submittedName>
        <fullName evidence="1">Uncharacterized protein</fullName>
    </submittedName>
</protein>
<keyword evidence="2" id="KW-1185">Reference proteome</keyword>
<evidence type="ECO:0000313" key="1">
    <source>
        <dbReference type="EMBL" id="ELP87105.1"/>
    </source>
</evidence>
<dbReference type="GO" id="GO:0016791">
    <property type="term" value="F:phosphatase activity"/>
    <property type="evidence" value="ECO:0007669"/>
    <property type="project" value="TreeGrafter"/>
</dbReference>
<dbReference type="SUPFAM" id="SSF56784">
    <property type="entry name" value="HAD-like"/>
    <property type="match status" value="1"/>
</dbReference>
<dbReference type="GO" id="GO:0005829">
    <property type="term" value="C:cytosol"/>
    <property type="evidence" value="ECO:0007669"/>
    <property type="project" value="TreeGrafter"/>
</dbReference>
<accession>A0A0A1U321</accession>
<dbReference type="GeneID" id="14886066"/>
<dbReference type="Pfam" id="PF08282">
    <property type="entry name" value="Hydrolase_3"/>
    <property type="match status" value="1"/>
</dbReference>
<dbReference type="PANTHER" id="PTHR10000">
    <property type="entry name" value="PHOSPHOSERINE PHOSPHATASE"/>
    <property type="match status" value="1"/>
</dbReference>
<dbReference type="GO" id="GO:0000287">
    <property type="term" value="F:magnesium ion binding"/>
    <property type="evidence" value="ECO:0007669"/>
    <property type="project" value="TreeGrafter"/>
</dbReference>
<dbReference type="InterPro" id="IPR000150">
    <property type="entry name" value="Cof"/>
</dbReference>
<dbReference type="VEuPathDB" id="AmoebaDB:EIN_495700"/>
<dbReference type="InterPro" id="IPR006379">
    <property type="entry name" value="HAD-SF_hydro_IIB"/>
</dbReference>
<dbReference type="SFLD" id="SFLDG01140">
    <property type="entry name" value="C2.B:_Phosphomannomutase_and_P"/>
    <property type="match status" value="1"/>
</dbReference>
<name>A0A0A1U321_ENTIV</name>
<dbReference type="OrthoDB" id="27226at2759"/>
<sequence>MARLVCIDIDNTLIHFNSSNEMFLPPENVSTIQRAISQGIHVSICTGRMPNSALKIAEQVGLDKCYMICYNGALIMKGSEIIYESRLSGLPLEKCLSVIQSNGVYAQFYDGPSYFVDTKQPQTDLYEQKILVKVAVIGGEVYTKKSYSKILVLPKDFDEKKKWLPLFSTIEGICVTESCSNYIEITSSGSTKGEAVKALGSILSIPQSQIMAIGDSYNDVSMLEFAGLPVIMGNADDALKNKGWYVTSTCECAGVSQAMQKFCHLIN</sequence>
<dbReference type="Gene3D" id="3.30.1240.10">
    <property type="match status" value="1"/>
</dbReference>
<reference evidence="1 2" key="1">
    <citation type="submission" date="2012-10" db="EMBL/GenBank/DDBJ databases">
        <authorList>
            <person name="Zafar N."/>
            <person name="Inman J."/>
            <person name="Hall N."/>
            <person name="Lorenzi H."/>
            <person name="Caler E."/>
        </authorList>
    </citation>
    <scope>NUCLEOTIDE SEQUENCE [LARGE SCALE GENOMIC DNA]</scope>
    <source>
        <strain evidence="1 2">IP1</strain>
    </source>
</reference>
<dbReference type="PROSITE" id="PS01229">
    <property type="entry name" value="COF_2"/>
    <property type="match status" value="1"/>
</dbReference>
<dbReference type="RefSeq" id="XP_004253876.1">
    <property type="nucleotide sequence ID" value="XM_004253828.1"/>
</dbReference>